<dbReference type="InterPro" id="IPR007712">
    <property type="entry name" value="RelE/ParE_toxin"/>
</dbReference>
<sequence length="90" mass="10637">MMYTIAREKKYQRGRRADGIPKRYSLEIEEYVACLESNPFQVRNAKKIAGGCSMYRKRFGSWRLIYSVDTKTRTVVLTDLCIRSEGTYRR</sequence>
<evidence type="ECO:0000313" key="3">
    <source>
        <dbReference type="Proteomes" id="UP001054945"/>
    </source>
</evidence>
<dbReference type="Pfam" id="PF05016">
    <property type="entry name" value="ParE_toxin"/>
    <property type="match status" value="1"/>
</dbReference>
<name>A0AAV4U4U5_CAEEX</name>
<evidence type="ECO:0000256" key="1">
    <source>
        <dbReference type="ARBA" id="ARBA00022649"/>
    </source>
</evidence>
<reference evidence="2 3" key="1">
    <citation type="submission" date="2021-06" db="EMBL/GenBank/DDBJ databases">
        <title>Caerostris extrusa draft genome.</title>
        <authorList>
            <person name="Kono N."/>
            <person name="Arakawa K."/>
        </authorList>
    </citation>
    <scope>NUCLEOTIDE SEQUENCE [LARGE SCALE GENOMIC DNA]</scope>
</reference>
<dbReference type="InterPro" id="IPR035093">
    <property type="entry name" value="RelE/ParE_toxin_dom_sf"/>
</dbReference>
<protein>
    <recommendedName>
        <fullName evidence="4">Type II toxin-antitoxin system RelE/ParE family toxin</fullName>
    </recommendedName>
</protein>
<dbReference type="EMBL" id="BPLR01012286">
    <property type="protein sequence ID" value="GIY52757.1"/>
    <property type="molecule type" value="Genomic_DNA"/>
</dbReference>
<comment type="caution">
    <text evidence="2">The sequence shown here is derived from an EMBL/GenBank/DDBJ whole genome shotgun (WGS) entry which is preliminary data.</text>
</comment>
<dbReference type="Proteomes" id="UP001054945">
    <property type="component" value="Unassembled WGS sequence"/>
</dbReference>
<evidence type="ECO:0008006" key="4">
    <source>
        <dbReference type="Google" id="ProtNLM"/>
    </source>
</evidence>
<keyword evidence="3" id="KW-1185">Reference proteome</keyword>
<dbReference type="SUPFAM" id="SSF143011">
    <property type="entry name" value="RelE-like"/>
    <property type="match status" value="1"/>
</dbReference>
<organism evidence="2 3">
    <name type="scientific">Caerostris extrusa</name>
    <name type="common">Bark spider</name>
    <name type="synonym">Caerostris bankana</name>
    <dbReference type="NCBI Taxonomy" id="172846"/>
    <lineage>
        <taxon>Eukaryota</taxon>
        <taxon>Metazoa</taxon>
        <taxon>Ecdysozoa</taxon>
        <taxon>Arthropoda</taxon>
        <taxon>Chelicerata</taxon>
        <taxon>Arachnida</taxon>
        <taxon>Araneae</taxon>
        <taxon>Araneomorphae</taxon>
        <taxon>Entelegynae</taxon>
        <taxon>Araneoidea</taxon>
        <taxon>Araneidae</taxon>
        <taxon>Caerostris</taxon>
    </lineage>
</organism>
<accession>A0AAV4U4U5</accession>
<keyword evidence="1" id="KW-1277">Toxin-antitoxin system</keyword>
<dbReference type="AlphaFoldDB" id="A0AAV4U4U5"/>
<gene>
    <name evidence="2" type="ORF">CEXT_6371</name>
</gene>
<evidence type="ECO:0000313" key="2">
    <source>
        <dbReference type="EMBL" id="GIY52757.1"/>
    </source>
</evidence>
<dbReference type="Gene3D" id="3.30.2310.20">
    <property type="entry name" value="RelE-like"/>
    <property type="match status" value="1"/>
</dbReference>
<proteinExistence type="predicted"/>